<evidence type="ECO:0000313" key="3">
    <source>
        <dbReference type="EMBL" id="NNH22543.1"/>
    </source>
</evidence>
<organism evidence="3 4">
    <name type="scientific">Pseudokineococcus marinus</name>
    <dbReference type="NCBI Taxonomy" id="351215"/>
    <lineage>
        <taxon>Bacteria</taxon>
        <taxon>Bacillati</taxon>
        <taxon>Actinomycetota</taxon>
        <taxon>Actinomycetes</taxon>
        <taxon>Kineosporiales</taxon>
        <taxon>Kineosporiaceae</taxon>
        <taxon>Pseudokineococcus</taxon>
    </lineage>
</organism>
<dbReference type="Pfam" id="PF01408">
    <property type="entry name" value="GFO_IDH_MocA"/>
    <property type="match status" value="1"/>
</dbReference>
<dbReference type="Proteomes" id="UP000555552">
    <property type="component" value="Unassembled WGS sequence"/>
</dbReference>
<keyword evidence="4" id="KW-1185">Reference proteome</keyword>
<dbReference type="RefSeq" id="WP_171202388.1">
    <property type="nucleotide sequence ID" value="NZ_BAAANP010000002.1"/>
</dbReference>
<feature type="domain" description="Gal80p-like C-terminal" evidence="2">
    <location>
        <begin position="132"/>
        <end position="269"/>
    </location>
</feature>
<feature type="domain" description="Gfo/Idh/MocA-like oxidoreductase N-terminal" evidence="1">
    <location>
        <begin position="7"/>
        <end position="119"/>
    </location>
</feature>
<dbReference type="AlphaFoldDB" id="A0A849BMH4"/>
<evidence type="ECO:0000313" key="4">
    <source>
        <dbReference type="Proteomes" id="UP000555552"/>
    </source>
</evidence>
<dbReference type="InterPro" id="IPR051317">
    <property type="entry name" value="Gfo/Idh/MocA_oxidoreduct"/>
</dbReference>
<accession>A0A849BMH4</accession>
<dbReference type="Gene3D" id="3.40.50.720">
    <property type="entry name" value="NAD(P)-binding Rossmann-like Domain"/>
    <property type="match status" value="1"/>
</dbReference>
<dbReference type="InterPro" id="IPR000683">
    <property type="entry name" value="Gfo/Idh/MocA-like_OxRdtase_N"/>
</dbReference>
<dbReference type="SUPFAM" id="SSF51735">
    <property type="entry name" value="NAD(P)-binding Rossmann-fold domains"/>
    <property type="match status" value="1"/>
</dbReference>
<dbReference type="PANTHER" id="PTHR43708:SF1">
    <property type="entry name" value="GALACTOSE_LACTOSE METABOLISM REGULATORY PROTEIN GAL80"/>
    <property type="match status" value="1"/>
</dbReference>
<dbReference type="PANTHER" id="PTHR43708">
    <property type="entry name" value="CONSERVED EXPRESSED OXIDOREDUCTASE (EUROFUNG)"/>
    <property type="match status" value="1"/>
</dbReference>
<dbReference type="InterPro" id="IPR036291">
    <property type="entry name" value="NAD(P)-bd_dom_sf"/>
</dbReference>
<dbReference type="InterPro" id="IPR055080">
    <property type="entry name" value="Gal80p-like_C"/>
</dbReference>
<reference evidence="3 4" key="1">
    <citation type="submission" date="2020-05" db="EMBL/GenBank/DDBJ databases">
        <title>MicrobeNet Type strains.</title>
        <authorList>
            <person name="Nicholson A.C."/>
        </authorList>
    </citation>
    <scope>NUCLEOTIDE SEQUENCE [LARGE SCALE GENOMIC DNA]</scope>
    <source>
        <strain evidence="3 4">JCM 14547</strain>
    </source>
</reference>
<sequence length="361" mass="36654">MTEGRIGVGVVGLSARGGWGAGAHLPAMAAAGGFELRGLVAGSPESARVASQRFSAPAYASAGELAAADDVDLVVVAVKTPRHRELVLPALAAGAAVLCEWPVAVDRAEAEEMAAHASGRPTFVGLHGRSAPAFRYLADLVADGCVGDLLSVTLVSAVTEWGTPVSRRMAYTLDRTQGATMLAIAFGHAIDPVLMATGELRDVVATTAVRRTTVPLEGTGRAAPVTADDQVAVSGTLPGGAVLSAHQRGGVAAGPGFSVQLDGTAGTLVATAPDHPHLTTVTIRGARRGEELAPVEVPAGHDAFPHLGGTPLHALAHAYAGVREELHGGPRTVPDLAHAVRRHALLDAVLASAASGRRVDL</sequence>
<dbReference type="EMBL" id="JABEMA010000049">
    <property type="protein sequence ID" value="NNH22543.1"/>
    <property type="molecule type" value="Genomic_DNA"/>
</dbReference>
<evidence type="ECO:0000259" key="2">
    <source>
        <dbReference type="Pfam" id="PF22685"/>
    </source>
</evidence>
<protein>
    <submittedName>
        <fullName evidence="3">Gfo/Idh/MocA family oxidoreductase</fullName>
    </submittedName>
</protein>
<comment type="caution">
    <text evidence="3">The sequence shown here is derived from an EMBL/GenBank/DDBJ whole genome shotgun (WGS) entry which is preliminary data.</text>
</comment>
<evidence type="ECO:0000259" key="1">
    <source>
        <dbReference type="Pfam" id="PF01408"/>
    </source>
</evidence>
<name>A0A849BMH4_9ACTN</name>
<dbReference type="Gene3D" id="3.30.360.10">
    <property type="entry name" value="Dihydrodipicolinate Reductase, domain 2"/>
    <property type="match status" value="1"/>
</dbReference>
<gene>
    <name evidence="3" type="ORF">HLB09_05440</name>
</gene>
<dbReference type="Pfam" id="PF22685">
    <property type="entry name" value="Gal80p_C-like"/>
    <property type="match status" value="1"/>
</dbReference>
<dbReference type="GO" id="GO:0000166">
    <property type="term" value="F:nucleotide binding"/>
    <property type="evidence" value="ECO:0007669"/>
    <property type="project" value="InterPro"/>
</dbReference>
<proteinExistence type="predicted"/>